<evidence type="ECO:0000313" key="2">
    <source>
        <dbReference type="EMBL" id="KAJ3606779.1"/>
    </source>
</evidence>
<reference evidence="2" key="1">
    <citation type="submission" date="2022-07" db="EMBL/GenBank/DDBJ databases">
        <title>Chromosome-level genome of Muraenolepis orangiensis.</title>
        <authorList>
            <person name="Kim J."/>
        </authorList>
    </citation>
    <scope>NUCLEOTIDE SEQUENCE</scope>
    <source>
        <strain evidence="2">KU_S4_2022</strain>
        <tissue evidence="2">Muscle</tissue>
    </source>
</reference>
<accession>A0A9Q0EH39</accession>
<evidence type="ECO:0000313" key="3">
    <source>
        <dbReference type="Proteomes" id="UP001148018"/>
    </source>
</evidence>
<gene>
    <name evidence="2" type="ORF">NHX12_026298</name>
</gene>
<protein>
    <submittedName>
        <fullName evidence="2">Uncharacterized protein</fullName>
    </submittedName>
</protein>
<sequence>MVLDVDSADHGDPRVSQRHGAPLTRLHGNAECAPSYPEKWRSVSSATSRGSGRPLDDARTVSTRTARCRCGAVADTERFTLDSCGDG</sequence>
<comment type="caution">
    <text evidence="2">The sequence shown here is derived from an EMBL/GenBank/DDBJ whole genome shotgun (WGS) entry which is preliminary data.</text>
</comment>
<evidence type="ECO:0000256" key="1">
    <source>
        <dbReference type="SAM" id="MobiDB-lite"/>
    </source>
</evidence>
<dbReference type="Proteomes" id="UP001148018">
    <property type="component" value="Unassembled WGS sequence"/>
</dbReference>
<keyword evidence="3" id="KW-1185">Reference proteome</keyword>
<dbReference type="EMBL" id="JANIIK010000042">
    <property type="protein sequence ID" value="KAJ3606779.1"/>
    <property type="molecule type" value="Genomic_DNA"/>
</dbReference>
<dbReference type="AlphaFoldDB" id="A0A9Q0EH39"/>
<proteinExistence type="predicted"/>
<feature type="region of interest" description="Disordered" evidence="1">
    <location>
        <begin position="1"/>
        <end position="60"/>
    </location>
</feature>
<name>A0A9Q0EH39_9TELE</name>
<organism evidence="2 3">
    <name type="scientific">Muraenolepis orangiensis</name>
    <name type="common">Patagonian moray cod</name>
    <dbReference type="NCBI Taxonomy" id="630683"/>
    <lineage>
        <taxon>Eukaryota</taxon>
        <taxon>Metazoa</taxon>
        <taxon>Chordata</taxon>
        <taxon>Craniata</taxon>
        <taxon>Vertebrata</taxon>
        <taxon>Euteleostomi</taxon>
        <taxon>Actinopterygii</taxon>
        <taxon>Neopterygii</taxon>
        <taxon>Teleostei</taxon>
        <taxon>Neoteleostei</taxon>
        <taxon>Acanthomorphata</taxon>
        <taxon>Zeiogadaria</taxon>
        <taxon>Gadariae</taxon>
        <taxon>Gadiformes</taxon>
        <taxon>Muraenolepidoidei</taxon>
        <taxon>Muraenolepididae</taxon>
        <taxon>Muraenolepis</taxon>
    </lineage>
</organism>